<feature type="non-terminal residue" evidence="1">
    <location>
        <position position="61"/>
    </location>
</feature>
<name>A0AAD8E413_DIPPU</name>
<comment type="caution">
    <text evidence="1">The sequence shown here is derived from an EMBL/GenBank/DDBJ whole genome shotgun (WGS) entry which is preliminary data.</text>
</comment>
<feature type="non-terminal residue" evidence="1">
    <location>
        <position position="1"/>
    </location>
</feature>
<protein>
    <submittedName>
        <fullName evidence="1">Uncharacterized protein</fullName>
    </submittedName>
</protein>
<reference evidence="1" key="1">
    <citation type="journal article" date="2023" name="IScience">
        <title>Live-bearing cockroach genome reveals convergent evolutionary mechanisms linked to viviparity in insects and beyond.</title>
        <authorList>
            <person name="Fouks B."/>
            <person name="Harrison M.C."/>
            <person name="Mikhailova A.A."/>
            <person name="Marchal E."/>
            <person name="English S."/>
            <person name="Carruthers M."/>
            <person name="Jennings E.C."/>
            <person name="Chiamaka E.L."/>
            <person name="Frigard R.A."/>
            <person name="Pippel M."/>
            <person name="Attardo G.M."/>
            <person name="Benoit J.B."/>
            <person name="Bornberg-Bauer E."/>
            <person name="Tobe S.S."/>
        </authorList>
    </citation>
    <scope>NUCLEOTIDE SEQUENCE</scope>
    <source>
        <strain evidence="1">Stay&amp;Tobe</strain>
    </source>
</reference>
<evidence type="ECO:0000313" key="2">
    <source>
        <dbReference type="Proteomes" id="UP001233999"/>
    </source>
</evidence>
<dbReference type="Proteomes" id="UP001233999">
    <property type="component" value="Unassembled WGS sequence"/>
</dbReference>
<sequence>AAIEFSVCQVMAFLSLRVDLDGRSFHNIMHEKLVSLCNKAMLWLYYLKKFTNITRAARAPV</sequence>
<evidence type="ECO:0000313" key="1">
    <source>
        <dbReference type="EMBL" id="KAJ9575817.1"/>
    </source>
</evidence>
<proteinExistence type="predicted"/>
<accession>A0AAD8E413</accession>
<reference evidence="1" key="2">
    <citation type="submission" date="2023-05" db="EMBL/GenBank/DDBJ databases">
        <authorList>
            <person name="Fouks B."/>
        </authorList>
    </citation>
    <scope>NUCLEOTIDE SEQUENCE</scope>
    <source>
        <strain evidence="1">Stay&amp;Tobe</strain>
        <tissue evidence="1">Testes</tissue>
    </source>
</reference>
<organism evidence="1 2">
    <name type="scientific">Diploptera punctata</name>
    <name type="common">Pacific beetle cockroach</name>
    <dbReference type="NCBI Taxonomy" id="6984"/>
    <lineage>
        <taxon>Eukaryota</taxon>
        <taxon>Metazoa</taxon>
        <taxon>Ecdysozoa</taxon>
        <taxon>Arthropoda</taxon>
        <taxon>Hexapoda</taxon>
        <taxon>Insecta</taxon>
        <taxon>Pterygota</taxon>
        <taxon>Neoptera</taxon>
        <taxon>Polyneoptera</taxon>
        <taxon>Dictyoptera</taxon>
        <taxon>Blattodea</taxon>
        <taxon>Blaberoidea</taxon>
        <taxon>Blaberidae</taxon>
        <taxon>Diplopterinae</taxon>
        <taxon>Diploptera</taxon>
    </lineage>
</organism>
<keyword evidence="2" id="KW-1185">Reference proteome</keyword>
<dbReference type="AlphaFoldDB" id="A0AAD8E413"/>
<gene>
    <name evidence="1" type="ORF">L9F63_007358</name>
</gene>
<dbReference type="EMBL" id="JASPKZ010009820">
    <property type="protein sequence ID" value="KAJ9575817.1"/>
    <property type="molecule type" value="Genomic_DNA"/>
</dbReference>